<feature type="region of interest" description="Disordered" evidence="1">
    <location>
        <begin position="195"/>
        <end position="228"/>
    </location>
</feature>
<dbReference type="PROSITE" id="PS00028">
    <property type="entry name" value="ZINC_FINGER_C2H2_1"/>
    <property type="match status" value="1"/>
</dbReference>
<keyword evidence="4" id="KW-1185">Reference proteome</keyword>
<feature type="compositionally biased region" description="Polar residues" evidence="1">
    <location>
        <begin position="1"/>
        <end position="35"/>
    </location>
</feature>
<feature type="domain" description="C2H2-type" evidence="2">
    <location>
        <begin position="111"/>
        <end position="131"/>
    </location>
</feature>
<dbReference type="AlphaFoldDB" id="A0A371IGP8"/>
<feature type="compositionally biased region" description="Basic and acidic residues" evidence="1">
    <location>
        <begin position="155"/>
        <end position="168"/>
    </location>
</feature>
<feature type="region of interest" description="Disordered" evidence="1">
    <location>
        <begin position="139"/>
        <end position="177"/>
    </location>
</feature>
<evidence type="ECO:0000256" key="1">
    <source>
        <dbReference type="SAM" id="MobiDB-lite"/>
    </source>
</evidence>
<evidence type="ECO:0000313" key="4">
    <source>
        <dbReference type="Proteomes" id="UP000257109"/>
    </source>
</evidence>
<dbReference type="EMBL" id="QJKJ01000109">
    <property type="protein sequence ID" value="RDY14221.1"/>
    <property type="molecule type" value="Genomic_DNA"/>
</dbReference>
<organism evidence="3 4">
    <name type="scientific">Mucuna pruriens</name>
    <name type="common">Velvet bean</name>
    <name type="synonym">Dolichos pruriens</name>
    <dbReference type="NCBI Taxonomy" id="157652"/>
    <lineage>
        <taxon>Eukaryota</taxon>
        <taxon>Viridiplantae</taxon>
        <taxon>Streptophyta</taxon>
        <taxon>Embryophyta</taxon>
        <taxon>Tracheophyta</taxon>
        <taxon>Spermatophyta</taxon>
        <taxon>Magnoliopsida</taxon>
        <taxon>eudicotyledons</taxon>
        <taxon>Gunneridae</taxon>
        <taxon>Pentapetalae</taxon>
        <taxon>rosids</taxon>
        <taxon>fabids</taxon>
        <taxon>Fabales</taxon>
        <taxon>Fabaceae</taxon>
        <taxon>Papilionoideae</taxon>
        <taxon>50 kb inversion clade</taxon>
        <taxon>NPAAA clade</taxon>
        <taxon>indigoferoid/millettioid clade</taxon>
        <taxon>Phaseoleae</taxon>
        <taxon>Mucuna</taxon>
    </lineage>
</organism>
<proteinExistence type="predicted"/>
<comment type="caution">
    <text evidence="3">The sequence shown here is derived from an EMBL/GenBank/DDBJ whole genome shotgun (WGS) entry which is preliminary data.</text>
</comment>
<dbReference type="PANTHER" id="PTHR47591">
    <property type="entry name" value="ZINC FINGER PROTEIN ZAT2-RELATED"/>
    <property type="match status" value="1"/>
</dbReference>
<protein>
    <recommendedName>
        <fullName evidence="2">C2H2-type domain-containing protein</fullName>
    </recommendedName>
</protein>
<dbReference type="OrthoDB" id="6077919at2759"/>
<evidence type="ECO:0000259" key="2">
    <source>
        <dbReference type="PROSITE" id="PS00028"/>
    </source>
</evidence>
<name>A0A371IGP8_MUCPR</name>
<reference evidence="3" key="1">
    <citation type="submission" date="2018-05" db="EMBL/GenBank/DDBJ databases">
        <title>Draft genome of Mucuna pruriens seed.</title>
        <authorList>
            <person name="Nnadi N.E."/>
            <person name="Vos R."/>
            <person name="Hasami M.H."/>
            <person name="Devisetty U.K."/>
            <person name="Aguiy J.C."/>
        </authorList>
    </citation>
    <scope>NUCLEOTIDE SEQUENCE [LARGE SCALE GENOMIC DNA]</scope>
    <source>
        <strain evidence="3">JCA_2017</strain>
    </source>
</reference>
<feature type="region of interest" description="Disordered" evidence="1">
    <location>
        <begin position="1"/>
        <end position="40"/>
    </location>
</feature>
<dbReference type="STRING" id="157652.A0A371IGP8"/>
<gene>
    <name evidence="3" type="ORF">CR513_00744</name>
</gene>
<dbReference type="Proteomes" id="UP000257109">
    <property type="component" value="Unassembled WGS sequence"/>
</dbReference>
<dbReference type="PANTHER" id="PTHR47591:SF13">
    <property type="entry name" value="OS02G0293900 PROTEIN"/>
    <property type="match status" value="1"/>
</dbReference>
<feature type="non-terminal residue" evidence="3">
    <location>
        <position position="1"/>
    </location>
</feature>
<dbReference type="InterPro" id="IPR013087">
    <property type="entry name" value="Znf_C2H2_type"/>
</dbReference>
<evidence type="ECO:0000313" key="3">
    <source>
        <dbReference type="EMBL" id="RDY14221.1"/>
    </source>
</evidence>
<accession>A0A371IGP8</accession>
<feature type="compositionally biased region" description="Basic and acidic residues" evidence="1">
    <location>
        <begin position="204"/>
        <end position="217"/>
    </location>
</feature>
<sequence length="281" mass="30583">MEKQNPSENSSTNKCPSSPSDDSHTLNPANNNMQGESLMKTPWQVLEELACSDDGGNEGDVGGEAPAAVAVGAGAGSSMVVDGRVASEGMLEMKKRKVSDVRDPPSGKPTCPVCHKEFPTWKGAFGHMRAHPDREYRGFFKPPVFDSPSSTQDHPLSDNKGDSAKKSIPEVNSGEKGSASLPVQVLMFDLNEPVDEAGSSHAAEPAEEKSAEERKGLGFDLNETPPPEDYDMMNLSTSYPLFPLYPYVLTVVYRKNKKKRGSFNMQVYHVDTIYPQNKTKA</sequence>